<accession>A0A0P8DJT4</accession>
<organism evidence="1 2">
    <name type="scientific">Phormidesmis priestleyi Ana</name>
    <dbReference type="NCBI Taxonomy" id="1666911"/>
    <lineage>
        <taxon>Bacteria</taxon>
        <taxon>Bacillati</taxon>
        <taxon>Cyanobacteriota</taxon>
        <taxon>Cyanophyceae</taxon>
        <taxon>Leptolyngbyales</taxon>
        <taxon>Leptolyngbyaceae</taxon>
        <taxon>Phormidesmis</taxon>
    </lineage>
</organism>
<gene>
    <name evidence="1" type="ORF">HLUCCA11_03900</name>
</gene>
<reference evidence="1 2" key="1">
    <citation type="submission" date="2015-09" db="EMBL/GenBank/DDBJ databases">
        <title>Identification and resolution of microdiversity through metagenomic sequencing of parallel consortia.</title>
        <authorList>
            <person name="Nelson W.C."/>
            <person name="Romine M.F."/>
            <person name="Lindemann S.R."/>
        </authorList>
    </citation>
    <scope>NUCLEOTIDE SEQUENCE [LARGE SCALE GENOMIC DNA]</scope>
    <source>
        <strain evidence="1">Ana</strain>
    </source>
</reference>
<dbReference type="InterPro" id="IPR052927">
    <property type="entry name" value="DCC_oxidoreductase"/>
</dbReference>
<dbReference type="PANTHER" id="PTHR33639:SF2">
    <property type="entry name" value="DUF393 DOMAIN-CONTAINING PROTEIN"/>
    <property type="match status" value="1"/>
</dbReference>
<dbReference type="AlphaFoldDB" id="A0A0P8DJT4"/>
<dbReference type="PANTHER" id="PTHR33639">
    <property type="entry name" value="THIOL-DISULFIDE OXIDOREDUCTASE DCC"/>
    <property type="match status" value="1"/>
</dbReference>
<dbReference type="Pfam" id="PF04134">
    <property type="entry name" value="DCC1-like"/>
    <property type="match status" value="1"/>
</dbReference>
<dbReference type="PATRIC" id="fig|1666911.3.peg.3636"/>
<comment type="caution">
    <text evidence="1">The sequence shown here is derived from an EMBL/GenBank/DDBJ whole genome shotgun (WGS) entry which is preliminary data.</text>
</comment>
<dbReference type="Proteomes" id="UP000050465">
    <property type="component" value="Unassembled WGS sequence"/>
</dbReference>
<evidence type="ECO:0008006" key="3">
    <source>
        <dbReference type="Google" id="ProtNLM"/>
    </source>
</evidence>
<sequence>MHAVIYDGNCNLCVTLVQLLEKLDQGERFSYVPMQDEQTLKQFEVTATDCEQGMLLIELNAEGTSQQHRWQGSDAAEEIGRLLPMGAMFVQAYRAIPGAKPTGDKAYEFIRDNRYGLFGKRPQTYESGYACADGSCTTALKK</sequence>
<name>A0A0P8DJT4_9CYAN</name>
<dbReference type="STRING" id="1666911.HLUCCA11_03900"/>
<protein>
    <recommendedName>
        <fullName evidence="3">Thiol-disulfide oxidoreductase</fullName>
    </recommendedName>
</protein>
<proteinExistence type="predicted"/>
<dbReference type="GO" id="GO:0015035">
    <property type="term" value="F:protein-disulfide reductase activity"/>
    <property type="evidence" value="ECO:0007669"/>
    <property type="project" value="InterPro"/>
</dbReference>
<evidence type="ECO:0000313" key="1">
    <source>
        <dbReference type="EMBL" id="KPQ37073.1"/>
    </source>
</evidence>
<dbReference type="InterPro" id="IPR007263">
    <property type="entry name" value="DCC1-like"/>
</dbReference>
<dbReference type="EMBL" id="LJZR01000003">
    <property type="protein sequence ID" value="KPQ37073.1"/>
    <property type="molecule type" value="Genomic_DNA"/>
</dbReference>
<evidence type="ECO:0000313" key="2">
    <source>
        <dbReference type="Proteomes" id="UP000050465"/>
    </source>
</evidence>